<comment type="caution">
    <text evidence="1">The sequence shown here is derived from an EMBL/GenBank/DDBJ whole genome shotgun (WGS) entry which is preliminary data.</text>
</comment>
<dbReference type="EMBL" id="JBHRUJ010000016">
    <property type="protein sequence ID" value="MFC3211540.1"/>
    <property type="molecule type" value="Genomic_DNA"/>
</dbReference>
<protein>
    <recommendedName>
        <fullName evidence="3">DUF4139 domain-containing protein</fullName>
    </recommendedName>
</protein>
<dbReference type="Proteomes" id="UP001595625">
    <property type="component" value="Unassembled WGS sequence"/>
</dbReference>
<proteinExistence type="predicted"/>
<dbReference type="RefSeq" id="WP_084245749.1">
    <property type="nucleotide sequence ID" value="NZ_FWYH01000010.1"/>
</dbReference>
<accession>A0ABV7KQ18</accession>
<evidence type="ECO:0000313" key="1">
    <source>
        <dbReference type="EMBL" id="MFC3211540.1"/>
    </source>
</evidence>
<gene>
    <name evidence="1" type="ORF">ACFOEJ_10685</name>
</gene>
<organism evidence="1 2">
    <name type="scientific">Planomicrobium okeanokoites</name>
    <name type="common">Planococcus okeanokoites</name>
    <name type="synonym">Flavobacterium okeanokoites</name>
    <dbReference type="NCBI Taxonomy" id="244"/>
    <lineage>
        <taxon>Bacteria</taxon>
        <taxon>Bacillati</taxon>
        <taxon>Bacillota</taxon>
        <taxon>Bacilli</taxon>
        <taxon>Bacillales</taxon>
        <taxon>Caryophanaceae</taxon>
        <taxon>Planomicrobium</taxon>
    </lineage>
</organism>
<evidence type="ECO:0008006" key="3">
    <source>
        <dbReference type="Google" id="ProtNLM"/>
    </source>
</evidence>
<sequence length="418" mass="48720">MNTLTLEHQTFFSLMIYEDNYAYVEDIRTVNPDFPSGIVQYQDFIPGIQLKTLQVEGAFIQVQRTQMNDFSEMEILKRSIGKEVWFKEDGGDSPRRVKLIEYSGRKKVLLDIEEQVYLFNPIGQFTIPMNFLEHTKPFIQWKFTDLKKGLTIRYLTQGFSWEMHYYLTVQEDGFQLKALCSIENQTSHSLKSVPVFLASGIENKTNNFRVYSQMEQIGSSSEVKTFEVGGHHVLKLPETVDLYPHEEVNIGYINRTGKTIKHDYYATSKNNQIVSKYRFENSKENGLGIVLPKGRIHLSHEGDFTSYLGEKSFEKTMENGWVYLDLGASKDISIRSNERYCYDEDDYYVYEVEVVFSNHVDRPVNVDYTHFIDTNSWHIIDCNIKYDKNSHSTANFTMDLGALETNSLKFTYCKYETV</sequence>
<keyword evidence="2" id="KW-1185">Reference proteome</keyword>
<name>A0ABV7KQ18_PLAOK</name>
<evidence type="ECO:0000313" key="2">
    <source>
        <dbReference type="Proteomes" id="UP001595625"/>
    </source>
</evidence>
<reference evidence="2" key="1">
    <citation type="journal article" date="2019" name="Int. J. Syst. Evol. Microbiol.">
        <title>The Global Catalogue of Microorganisms (GCM) 10K type strain sequencing project: providing services to taxonomists for standard genome sequencing and annotation.</title>
        <authorList>
            <consortium name="The Broad Institute Genomics Platform"/>
            <consortium name="The Broad Institute Genome Sequencing Center for Infectious Disease"/>
            <person name="Wu L."/>
            <person name="Ma J."/>
        </authorList>
    </citation>
    <scope>NUCLEOTIDE SEQUENCE [LARGE SCALE GENOMIC DNA]</scope>
    <source>
        <strain evidence="2">CCM 320</strain>
    </source>
</reference>
<dbReference type="PANTHER" id="PTHR38075">
    <property type="entry name" value="DUF4139 DOMAIN-CONTAINING PROTEIN"/>
    <property type="match status" value="1"/>
</dbReference>
<dbReference type="PANTHER" id="PTHR38075:SF1">
    <property type="entry name" value="DUF4139 DOMAIN-CONTAINING PROTEIN"/>
    <property type="match status" value="1"/>
</dbReference>